<sequence length="74" mass="8070">MTTIKRHLPARALARRLKMTTRTPTRMTKTEKTTVTKSSTQKTTAATRTTLGTSTSCDSSRSALLVESYAPAIP</sequence>
<evidence type="ECO:0000256" key="1">
    <source>
        <dbReference type="SAM" id="MobiDB-lite"/>
    </source>
</evidence>
<name>W2M5D6_PHYNI</name>
<proteinExistence type="predicted"/>
<evidence type="ECO:0000313" key="2">
    <source>
        <dbReference type="EMBL" id="ETM30773.1"/>
    </source>
</evidence>
<protein>
    <submittedName>
        <fullName evidence="2">Uncharacterized protein</fullName>
    </submittedName>
</protein>
<reference evidence="2" key="1">
    <citation type="submission" date="2013-11" db="EMBL/GenBank/DDBJ databases">
        <title>The Genome Sequence of Phytophthora parasitica IAC_01/95.</title>
        <authorList>
            <consortium name="The Broad Institute Genomics Platform"/>
            <person name="Russ C."/>
            <person name="Tyler B."/>
            <person name="Panabieres F."/>
            <person name="Shan W."/>
            <person name="Tripathy S."/>
            <person name="Grunwald N."/>
            <person name="Machado M."/>
            <person name="Johnson C.S."/>
            <person name="Arredondo F."/>
            <person name="Hong C."/>
            <person name="Coffey M."/>
            <person name="Young S.K."/>
            <person name="Zeng Q."/>
            <person name="Gargeya S."/>
            <person name="Fitzgerald M."/>
            <person name="Abouelleil A."/>
            <person name="Alvarado L."/>
            <person name="Chapman S.B."/>
            <person name="Gainer-Dewar J."/>
            <person name="Goldberg J."/>
            <person name="Griggs A."/>
            <person name="Gujja S."/>
            <person name="Hansen M."/>
            <person name="Howarth C."/>
            <person name="Imamovic A."/>
            <person name="Ireland A."/>
            <person name="Larimer J."/>
            <person name="McCowan C."/>
            <person name="Murphy C."/>
            <person name="Pearson M."/>
            <person name="Poon T.W."/>
            <person name="Priest M."/>
            <person name="Roberts A."/>
            <person name="Saif S."/>
            <person name="Shea T."/>
            <person name="Sykes S."/>
            <person name="Wortman J."/>
            <person name="Nusbaum C."/>
            <person name="Birren B."/>
        </authorList>
    </citation>
    <scope>NUCLEOTIDE SEQUENCE [LARGE SCALE GENOMIC DNA]</scope>
    <source>
        <strain evidence="2">IAC_01/95</strain>
    </source>
</reference>
<organism evidence="2">
    <name type="scientific">Phytophthora nicotianae</name>
    <name type="common">Potato buckeye rot agent</name>
    <name type="synonym">Phytophthora parasitica</name>
    <dbReference type="NCBI Taxonomy" id="4792"/>
    <lineage>
        <taxon>Eukaryota</taxon>
        <taxon>Sar</taxon>
        <taxon>Stramenopiles</taxon>
        <taxon>Oomycota</taxon>
        <taxon>Peronosporomycetes</taxon>
        <taxon>Peronosporales</taxon>
        <taxon>Peronosporaceae</taxon>
        <taxon>Phytophthora</taxon>
    </lineage>
</organism>
<dbReference type="EMBL" id="KI696797">
    <property type="protein sequence ID" value="ETM30773.1"/>
    <property type="molecule type" value="Genomic_DNA"/>
</dbReference>
<dbReference type="Proteomes" id="UP000054532">
    <property type="component" value="Unassembled WGS sequence"/>
</dbReference>
<gene>
    <name evidence="2" type="ORF">L914_21552</name>
</gene>
<feature type="region of interest" description="Disordered" evidence="1">
    <location>
        <begin position="25"/>
        <end position="60"/>
    </location>
</feature>
<feature type="compositionally biased region" description="Low complexity" evidence="1">
    <location>
        <begin position="35"/>
        <end position="56"/>
    </location>
</feature>
<accession>W2M5D6</accession>
<dbReference type="AlphaFoldDB" id="W2M5D6"/>